<comment type="caution">
    <text evidence="2">The sequence shown here is derived from an EMBL/GenBank/DDBJ whole genome shotgun (WGS) entry which is preliminary data.</text>
</comment>
<dbReference type="Proteomes" id="UP000321337">
    <property type="component" value="Unassembled WGS sequence"/>
</dbReference>
<keyword evidence="1" id="KW-1133">Transmembrane helix</keyword>
<feature type="transmembrane region" description="Helical" evidence="1">
    <location>
        <begin position="48"/>
        <end position="69"/>
    </location>
</feature>
<protein>
    <submittedName>
        <fullName evidence="2">Uncharacterized protein</fullName>
    </submittedName>
</protein>
<keyword evidence="3" id="KW-1185">Reference proteome</keyword>
<keyword evidence="1" id="KW-0472">Membrane</keyword>
<keyword evidence="1" id="KW-0812">Transmembrane</keyword>
<proteinExistence type="predicted"/>
<gene>
    <name evidence="2" type="ORF">TPL01_24000</name>
</gene>
<dbReference type="EMBL" id="BKAD01000027">
    <property type="protein sequence ID" value="GEP31262.1"/>
    <property type="molecule type" value="Genomic_DNA"/>
</dbReference>
<sequence length="70" mass="7404">MSWQTGSDQPGAHAILTALATESTENKVLAAFPDSPISRKTLLLKARAQSMASVFPVASTVVVAVWFGFP</sequence>
<evidence type="ECO:0000313" key="2">
    <source>
        <dbReference type="EMBL" id="GEP31262.1"/>
    </source>
</evidence>
<evidence type="ECO:0000313" key="3">
    <source>
        <dbReference type="Proteomes" id="UP000321337"/>
    </source>
</evidence>
<dbReference type="AlphaFoldDB" id="A0A512L9Y4"/>
<organism evidence="2 3">
    <name type="scientific">Sulfuriferula plumbiphila</name>
    <dbReference type="NCBI Taxonomy" id="171865"/>
    <lineage>
        <taxon>Bacteria</taxon>
        <taxon>Pseudomonadati</taxon>
        <taxon>Pseudomonadota</taxon>
        <taxon>Betaproteobacteria</taxon>
        <taxon>Nitrosomonadales</taxon>
        <taxon>Sulfuricellaceae</taxon>
        <taxon>Sulfuriferula</taxon>
    </lineage>
</organism>
<reference evidence="2 3" key="1">
    <citation type="submission" date="2019-07" db="EMBL/GenBank/DDBJ databases">
        <title>Whole genome shotgun sequence of Thiobacillus plumbophilus NBRC 107929.</title>
        <authorList>
            <person name="Hosoyama A."/>
            <person name="Uohara A."/>
            <person name="Ohji S."/>
            <person name="Ichikawa N."/>
        </authorList>
    </citation>
    <scope>NUCLEOTIDE SEQUENCE [LARGE SCALE GENOMIC DNA]</scope>
    <source>
        <strain evidence="2 3">NBRC 107929</strain>
    </source>
</reference>
<evidence type="ECO:0000256" key="1">
    <source>
        <dbReference type="SAM" id="Phobius"/>
    </source>
</evidence>
<accession>A0A512L9Y4</accession>
<name>A0A512L9Y4_9PROT</name>